<dbReference type="EMBL" id="BBNQ01000004">
    <property type="protein sequence ID" value="GAL61886.1"/>
    <property type="molecule type" value="Genomic_DNA"/>
</dbReference>
<dbReference type="Proteomes" id="UP000029644">
    <property type="component" value="Unassembled WGS sequence"/>
</dbReference>
<name>A0A090WLS2_9FLAO</name>
<reference evidence="3 4" key="1">
    <citation type="journal article" date="2014" name="Genome Announc.">
        <title>Draft Genome Sequences of Marine Flavobacterium Algibacter lectus Strains SS8 and NR4.</title>
        <authorList>
            <person name="Takatani N."/>
            <person name="Nakanishi M."/>
            <person name="Meirelles P."/>
            <person name="Mino S."/>
            <person name="Suda W."/>
            <person name="Oshima K."/>
            <person name="Hattori M."/>
            <person name="Ohkuma M."/>
            <person name="Hosokawa M."/>
            <person name="Miyashita K."/>
            <person name="Thompson F.L."/>
            <person name="Niwa A."/>
            <person name="Sawabe T."/>
            <person name="Sawabe T."/>
        </authorList>
    </citation>
    <scope>NUCLEOTIDE SEQUENCE [LARGE SCALE GENOMIC DNA]</scope>
    <source>
        <strain evidence="2">JCM 19274</strain>
        <strain evidence="1 4">JCM 19300</strain>
        <strain evidence="3">JCM19274</strain>
    </source>
</reference>
<dbReference type="AlphaFoldDB" id="A0A090WLS2"/>
<evidence type="ECO:0000313" key="4">
    <source>
        <dbReference type="Proteomes" id="UP000029644"/>
    </source>
</evidence>
<dbReference type="EMBL" id="BBNU01000001">
    <property type="protein sequence ID" value="GAL77163.1"/>
    <property type="molecule type" value="Genomic_DNA"/>
</dbReference>
<evidence type="ECO:0000313" key="1">
    <source>
        <dbReference type="EMBL" id="GAL61886.1"/>
    </source>
</evidence>
<dbReference type="STRING" id="221126.SAMN04489722_102550"/>
<accession>A0A090WLS2</accession>
<evidence type="ECO:0000313" key="3">
    <source>
        <dbReference type="Proteomes" id="UP000029643"/>
    </source>
</evidence>
<comment type="caution">
    <text evidence="2">The sequence shown here is derived from an EMBL/GenBank/DDBJ whole genome shotgun (WGS) entry which is preliminary data.</text>
</comment>
<gene>
    <name evidence="2" type="ORF">JCM19274_4876</name>
    <name evidence="1" type="ORF">JCM19300_632</name>
</gene>
<sequence length="121" mass="13814">MLLKTLISKVVDIEPNDIDVAVEETDTVLKSTFDLSLNAISIMPNDDFKSVIKDLNEEHVERLTELIFEVLKKAKQTDKTIGFNTIELIKKNILLINFLDENSDTFSMKRMAMKNVLQQGL</sequence>
<organism evidence="2 3">
    <name type="scientific">Algibacter lectus</name>
    <dbReference type="NCBI Taxonomy" id="221126"/>
    <lineage>
        <taxon>Bacteria</taxon>
        <taxon>Pseudomonadati</taxon>
        <taxon>Bacteroidota</taxon>
        <taxon>Flavobacteriia</taxon>
        <taxon>Flavobacteriales</taxon>
        <taxon>Flavobacteriaceae</taxon>
        <taxon>Algibacter</taxon>
    </lineage>
</organism>
<proteinExistence type="predicted"/>
<protein>
    <submittedName>
        <fullName evidence="2">Uncharacterized protein</fullName>
    </submittedName>
</protein>
<dbReference type="Proteomes" id="UP000029643">
    <property type="component" value="Unassembled WGS sequence"/>
</dbReference>
<evidence type="ECO:0000313" key="2">
    <source>
        <dbReference type="EMBL" id="GAL77163.1"/>
    </source>
</evidence>